<evidence type="ECO:0000256" key="1">
    <source>
        <dbReference type="ARBA" id="ARBA00009684"/>
    </source>
</evidence>
<evidence type="ECO:0000256" key="10">
    <source>
        <dbReference type="HAMAP-Rule" id="MF_00061"/>
    </source>
</evidence>
<dbReference type="InterPro" id="IPR013750">
    <property type="entry name" value="GHMP_kinase_C_dom"/>
</dbReference>
<dbReference type="AlphaFoldDB" id="A0A0M7A1N2"/>
<dbReference type="InterPro" id="IPR020568">
    <property type="entry name" value="Ribosomal_Su5_D2-typ_SF"/>
</dbReference>
<evidence type="ECO:0000256" key="7">
    <source>
        <dbReference type="ARBA" id="ARBA00022840"/>
    </source>
</evidence>
<keyword evidence="8 10" id="KW-0414">Isoprene biosynthesis</keyword>
<dbReference type="EC" id="2.7.1.148" evidence="2 10"/>
<dbReference type="InterPro" id="IPR014721">
    <property type="entry name" value="Ribsml_uS5_D2-typ_fold_subgr"/>
</dbReference>
<comment type="pathway">
    <text evidence="10">Isoprenoid biosynthesis; isopentenyl diphosphate biosynthesis via DXP pathway; isopentenyl diphosphate from 1-deoxy-D-xylulose 5-phosphate: step 3/6.</text>
</comment>
<dbReference type="GO" id="GO:0019288">
    <property type="term" value="P:isopentenyl diphosphate biosynthetic process, methylerythritol 4-phosphate pathway"/>
    <property type="evidence" value="ECO:0007669"/>
    <property type="project" value="UniProtKB-UniRule"/>
</dbReference>
<dbReference type="NCBIfam" id="TIGR00154">
    <property type="entry name" value="ispE"/>
    <property type="match status" value="1"/>
</dbReference>
<evidence type="ECO:0000256" key="9">
    <source>
        <dbReference type="ARBA" id="ARBA00032554"/>
    </source>
</evidence>
<dbReference type="GO" id="GO:0016114">
    <property type="term" value="P:terpenoid biosynthetic process"/>
    <property type="evidence" value="ECO:0007669"/>
    <property type="project" value="UniProtKB-UniRule"/>
</dbReference>
<evidence type="ECO:0000313" key="13">
    <source>
        <dbReference type="EMBL" id="CTQ67684.1"/>
    </source>
</evidence>
<dbReference type="NCBIfam" id="NF011202">
    <property type="entry name" value="PRK14608.1"/>
    <property type="match status" value="1"/>
</dbReference>
<dbReference type="STRING" id="388408.LAX5112_01480"/>
<dbReference type="SUPFAM" id="SSF54211">
    <property type="entry name" value="Ribosomal protein S5 domain 2-like"/>
    <property type="match status" value="1"/>
</dbReference>
<dbReference type="GO" id="GO:0050515">
    <property type="term" value="F:4-(cytidine 5'-diphospho)-2-C-methyl-D-erythritol kinase activity"/>
    <property type="evidence" value="ECO:0007669"/>
    <property type="project" value="UniProtKB-UniRule"/>
</dbReference>
<comment type="similarity">
    <text evidence="1 10">Belongs to the GHMP kinase family. IspE subfamily.</text>
</comment>
<dbReference type="RefSeq" id="WP_055671293.1">
    <property type="nucleotide sequence ID" value="NZ_CXWD01000005.1"/>
</dbReference>
<evidence type="ECO:0000256" key="6">
    <source>
        <dbReference type="ARBA" id="ARBA00022777"/>
    </source>
</evidence>
<sequence>MPDYQQTAVRAELARAKVNLALHITGQRNDGYHLLESLVAFPQIGDRIALEPSEKLELDIDGPFARELDLAGDNNLVLRAVRGFAERAKIDVPSVKITLTKRLPVASGIGGGSSDAATTLRLLEDVTGVYLSDADLHELAASLGADVPVCLTPEPQVMRGIGEDLAAAPLLPACGIVLVNPKVTLETPDVFRALDKKNNPQLAKMPDAFDDIAALIAYLTSSRNDLQTPAMSACGAIGEVLNFLQGDSRILFSRMSGSGATCFGLCAPTEMRAIETDLRTAHPDWWIASGPLS</sequence>
<feature type="domain" description="GHMP kinase C-terminal" evidence="12">
    <location>
        <begin position="211"/>
        <end position="274"/>
    </location>
</feature>
<evidence type="ECO:0000256" key="5">
    <source>
        <dbReference type="ARBA" id="ARBA00022741"/>
    </source>
</evidence>
<dbReference type="EMBL" id="CXWD01000005">
    <property type="protein sequence ID" value="CTQ67684.1"/>
    <property type="molecule type" value="Genomic_DNA"/>
</dbReference>
<reference evidence="14" key="1">
    <citation type="submission" date="2015-07" db="EMBL/GenBank/DDBJ databases">
        <authorList>
            <person name="Rodrigo-Torres Lidia"/>
            <person name="Arahal R.David."/>
        </authorList>
    </citation>
    <scope>NUCLEOTIDE SEQUENCE [LARGE SCALE GENOMIC DNA]</scope>
    <source>
        <strain evidence="14">CECT 5112</strain>
    </source>
</reference>
<keyword evidence="5 10" id="KW-0547">Nucleotide-binding</keyword>
<evidence type="ECO:0000259" key="12">
    <source>
        <dbReference type="Pfam" id="PF08544"/>
    </source>
</evidence>
<dbReference type="UniPathway" id="UPA00056">
    <property type="reaction ID" value="UER00094"/>
</dbReference>
<proteinExistence type="inferred from homology"/>
<dbReference type="Pfam" id="PF00288">
    <property type="entry name" value="GHMP_kinases_N"/>
    <property type="match status" value="1"/>
</dbReference>
<keyword evidence="14" id="KW-1185">Reference proteome</keyword>
<protein>
    <recommendedName>
        <fullName evidence="3 10">4-diphosphocytidyl-2-C-methyl-D-erythritol kinase</fullName>
        <shortName evidence="10">CMK</shortName>
        <ecNumber evidence="2 10">2.7.1.148</ecNumber>
    </recommendedName>
    <alternativeName>
        <fullName evidence="9 10">4-(cytidine-5'-diphospho)-2-C-methyl-D-erythritol kinase</fullName>
    </alternativeName>
</protein>
<evidence type="ECO:0000313" key="14">
    <source>
        <dbReference type="Proteomes" id="UP000053235"/>
    </source>
</evidence>
<dbReference type="Gene3D" id="3.30.230.10">
    <property type="match status" value="1"/>
</dbReference>
<name>A0A0M7A1N2_9HYPH</name>
<dbReference type="OrthoDB" id="9809438at2"/>
<dbReference type="PIRSF" id="PIRSF010376">
    <property type="entry name" value="IspE"/>
    <property type="match status" value="1"/>
</dbReference>
<dbReference type="InterPro" id="IPR036554">
    <property type="entry name" value="GHMP_kinase_C_sf"/>
</dbReference>
<gene>
    <name evidence="10 13" type="primary">ispE</name>
    <name evidence="13" type="ORF">LAX5112_01480</name>
</gene>
<dbReference type="Proteomes" id="UP000053235">
    <property type="component" value="Unassembled WGS sequence"/>
</dbReference>
<evidence type="ECO:0000256" key="2">
    <source>
        <dbReference type="ARBA" id="ARBA00012052"/>
    </source>
</evidence>
<feature type="binding site" evidence="10">
    <location>
        <begin position="104"/>
        <end position="114"/>
    </location>
    <ligand>
        <name>ATP</name>
        <dbReference type="ChEBI" id="CHEBI:30616"/>
    </ligand>
</feature>
<evidence type="ECO:0000256" key="8">
    <source>
        <dbReference type="ARBA" id="ARBA00023229"/>
    </source>
</evidence>
<dbReference type="GO" id="GO:0005524">
    <property type="term" value="F:ATP binding"/>
    <property type="evidence" value="ECO:0007669"/>
    <property type="project" value="UniProtKB-UniRule"/>
</dbReference>
<comment type="function">
    <text evidence="10">Catalyzes the phosphorylation of the position 2 hydroxy group of 4-diphosphocytidyl-2C-methyl-D-erythritol.</text>
</comment>
<dbReference type="PANTHER" id="PTHR43527:SF2">
    <property type="entry name" value="4-DIPHOSPHOCYTIDYL-2-C-METHYL-D-ERYTHRITOL KINASE, CHLOROPLASTIC"/>
    <property type="match status" value="1"/>
</dbReference>
<dbReference type="PANTHER" id="PTHR43527">
    <property type="entry name" value="4-DIPHOSPHOCYTIDYL-2-C-METHYL-D-ERYTHRITOL KINASE, CHLOROPLASTIC"/>
    <property type="match status" value="1"/>
</dbReference>
<dbReference type="Gene3D" id="3.30.70.890">
    <property type="entry name" value="GHMP kinase, C-terminal domain"/>
    <property type="match status" value="1"/>
</dbReference>
<dbReference type="InterPro" id="IPR006204">
    <property type="entry name" value="GHMP_kinase_N_dom"/>
</dbReference>
<keyword evidence="7 10" id="KW-0067">ATP-binding</keyword>
<evidence type="ECO:0000256" key="4">
    <source>
        <dbReference type="ARBA" id="ARBA00022679"/>
    </source>
</evidence>
<accession>A0A0M7A1N2</accession>
<dbReference type="HAMAP" id="MF_00061">
    <property type="entry name" value="IspE"/>
    <property type="match status" value="1"/>
</dbReference>
<dbReference type="SUPFAM" id="SSF55060">
    <property type="entry name" value="GHMP Kinase, C-terminal domain"/>
    <property type="match status" value="1"/>
</dbReference>
<feature type="active site" evidence="10">
    <location>
        <position position="17"/>
    </location>
</feature>
<evidence type="ECO:0000256" key="3">
    <source>
        <dbReference type="ARBA" id="ARBA00017473"/>
    </source>
</evidence>
<dbReference type="InterPro" id="IPR004424">
    <property type="entry name" value="IspE"/>
</dbReference>
<organism evidence="13 14">
    <name type="scientific">Roseibium alexandrii</name>
    <dbReference type="NCBI Taxonomy" id="388408"/>
    <lineage>
        <taxon>Bacteria</taxon>
        <taxon>Pseudomonadati</taxon>
        <taxon>Pseudomonadota</taxon>
        <taxon>Alphaproteobacteria</taxon>
        <taxon>Hyphomicrobiales</taxon>
        <taxon>Stappiaceae</taxon>
        <taxon>Roseibium</taxon>
    </lineage>
</organism>
<evidence type="ECO:0000259" key="11">
    <source>
        <dbReference type="Pfam" id="PF00288"/>
    </source>
</evidence>
<keyword evidence="4 10" id="KW-0808">Transferase</keyword>
<dbReference type="Pfam" id="PF08544">
    <property type="entry name" value="GHMP_kinases_C"/>
    <property type="match status" value="1"/>
</dbReference>
<feature type="active site" evidence="10">
    <location>
        <position position="146"/>
    </location>
</feature>
<feature type="domain" description="GHMP kinase N-terminal" evidence="11">
    <location>
        <begin position="75"/>
        <end position="151"/>
    </location>
</feature>
<comment type="catalytic activity">
    <reaction evidence="10">
        <text>4-CDP-2-C-methyl-D-erythritol + ATP = 4-CDP-2-C-methyl-D-erythritol 2-phosphate + ADP + H(+)</text>
        <dbReference type="Rhea" id="RHEA:18437"/>
        <dbReference type="ChEBI" id="CHEBI:15378"/>
        <dbReference type="ChEBI" id="CHEBI:30616"/>
        <dbReference type="ChEBI" id="CHEBI:57823"/>
        <dbReference type="ChEBI" id="CHEBI:57919"/>
        <dbReference type="ChEBI" id="CHEBI:456216"/>
        <dbReference type="EC" id="2.7.1.148"/>
    </reaction>
</comment>
<keyword evidence="6 10" id="KW-0418">Kinase</keyword>